<dbReference type="EMBL" id="LCFK01000039">
    <property type="protein sequence ID" value="KKS92666.1"/>
    <property type="molecule type" value="Genomic_DNA"/>
</dbReference>
<dbReference type="InterPro" id="IPR036373">
    <property type="entry name" value="Ribosomal_bL17_sf"/>
</dbReference>
<comment type="caution">
    <text evidence="7">The sequence shown here is derived from an EMBL/GenBank/DDBJ whole genome shotgun (WGS) entry which is preliminary data.</text>
</comment>
<dbReference type="Proteomes" id="UP000033980">
    <property type="component" value="Unassembled WGS sequence"/>
</dbReference>
<dbReference type="PANTHER" id="PTHR14413:SF16">
    <property type="entry name" value="LARGE RIBOSOMAL SUBUNIT PROTEIN BL17M"/>
    <property type="match status" value="1"/>
</dbReference>
<keyword evidence="2 5" id="KW-0689">Ribosomal protein</keyword>
<protein>
    <recommendedName>
        <fullName evidence="4 6">50S ribosomal protein L17</fullName>
    </recommendedName>
</protein>
<accession>A0A0G1FC31</accession>
<dbReference type="PANTHER" id="PTHR14413">
    <property type="entry name" value="RIBOSOMAL PROTEIN L17"/>
    <property type="match status" value="1"/>
</dbReference>
<dbReference type="InterPro" id="IPR000456">
    <property type="entry name" value="Ribosomal_bL17"/>
</dbReference>
<keyword evidence="3 5" id="KW-0687">Ribonucleoprotein</keyword>
<evidence type="ECO:0000313" key="8">
    <source>
        <dbReference type="Proteomes" id="UP000033980"/>
    </source>
</evidence>
<sequence length="141" mass="15717">MGRRHHSIISKLNRNTSERQSLFKVQLKQLIEHGQITTTVTKAKIIKRLFDRLAAKAQDKTLAQRRRIGGQLSDQKSANRLMDLIIPTMGDRRSGFTTIQKVGIRKGDSTATASLSLIAPLPPTPEKPARVIPKAITKKSK</sequence>
<dbReference type="SUPFAM" id="SSF64263">
    <property type="entry name" value="Prokaryotic ribosomal protein L17"/>
    <property type="match status" value="1"/>
</dbReference>
<evidence type="ECO:0000256" key="5">
    <source>
        <dbReference type="RuleBase" id="RU000660"/>
    </source>
</evidence>
<comment type="similarity">
    <text evidence="1 5">Belongs to the bacterial ribosomal protein bL17 family.</text>
</comment>
<reference evidence="7 8" key="1">
    <citation type="journal article" date="2015" name="Nature">
        <title>rRNA introns, odd ribosomes, and small enigmatic genomes across a large radiation of phyla.</title>
        <authorList>
            <person name="Brown C.T."/>
            <person name="Hug L.A."/>
            <person name="Thomas B.C."/>
            <person name="Sharon I."/>
            <person name="Castelle C.J."/>
            <person name="Singh A."/>
            <person name="Wilkins M.J."/>
            <person name="Williams K.H."/>
            <person name="Banfield J.F."/>
        </authorList>
    </citation>
    <scope>NUCLEOTIDE SEQUENCE [LARGE SCALE GENOMIC DNA]</scope>
</reference>
<dbReference type="AlphaFoldDB" id="A0A0G1FC31"/>
<dbReference type="Pfam" id="PF01196">
    <property type="entry name" value="Ribosomal_L17"/>
    <property type="match status" value="1"/>
</dbReference>
<evidence type="ECO:0000256" key="4">
    <source>
        <dbReference type="ARBA" id="ARBA00035494"/>
    </source>
</evidence>
<evidence type="ECO:0000256" key="3">
    <source>
        <dbReference type="ARBA" id="ARBA00023274"/>
    </source>
</evidence>
<dbReference type="GO" id="GO:0022625">
    <property type="term" value="C:cytosolic large ribosomal subunit"/>
    <property type="evidence" value="ECO:0007669"/>
    <property type="project" value="TreeGrafter"/>
</dbReference>
<evidence type="ECO:0000256" key="2">
    <source>
        <dbReference type="ARBA" id="ARBA00022980"/>
    </source>
</evidence>
<dbReference type="GO" id="GO:0003735">
    <property type="term" value="F:structural constituent of ribosome"/>
    <property type="evidence" value="ECO:0007669"/>
    <property type="project" value="InterPro"/>
</dbReference>
<name>A0A0G1FC31_9BACT</name>
<organism evidence="7 8">
    <name type="scientific">Candidatus Collierbacteria bacterium GW2011_GWC2_43_12</name>
    <dbReference type="NCBI Taxonomy" id="1618390"/>
    <lineage>
        <taxon>Bacteria</taxon>
        <taxon>Candidatus Collieribacteriota</taxon>
    </lineage>
</organism>
<dbReference type="NCBIfam" id="TIGR00059">
    <property type="entry name" value="L17"/>
    <property type="match status" value="1"/>
</dbReference>
<gene>
    <name evidence="7" type="ORF">UV68_C0039G0012</name>
</gene>
<dbReference type="Gene3D" id="3.90.1030.10">
    <property type="entry name" value="Ribosomal protein L17"/>
    <property type="match status" value="1"/>
</dbReference>
<evidence type="ECO:0000256" key="6">
    <source>
        <dbReference type="RuleBase" id="RU000661"/>
    </source>
</evidence>
<dbReference type="GO" id="GO:0006412">
    <property type="term" value="P:translation"/>
    <property type="evidence" value="ECO:0007669"/>
    <property type="project" value="InterPro"/>
</dbReference>
<evidence type="ECO:0000313" key="7">
    <source>
        <dbReference type="EMBL" id="KKS92666.1"/>
    </source>
</evidence>
<proteinExistence type="inferred from homology"/>
<evidence type="ECO:0000256" key="1">
    <source>
        <dbReference type="ARBA" id="ARBA00008777"/>
    </source>
</evidence>